<dbReference type="PANTHER" id="PTHR43795:SF39">
    <property type="entry name" value="AMINOTRANSFERASE CLASS I_CLASSII DOMAIN-CONTAINING PROTEIN"/>
    <property type="match status" value="1"/>
</dbReference>
<dbReference type="PROSITE" id="PS00105">
    <property type="entry name" value="AA_TRANSFER_CLASS_1"/>
    <property type="match status" value="1"/>
</dbReference>
<comment type="similarity">
    <text evidence="1">Belongs to the class-I pyridoxal-phosphate-dependent aminotransferase family.</text>
</comment>
<dbReference type="SUPFAM" id="SSF53383">
    <property type="entry name" value="PLP-dependent transferases"/>
    <property type="match status" value="1"/>
</dbReference>
<evidence type="ECO:0000256" key="2">
    <source>
        <dbReference type="ARBA" id="ARBA00022898"/>
    </source>
</evidence>
<dbReference type="GO" id="GO:0006520">
    <property type="term" value="P:amino acid metabolic process"/>
    <property type="evidence" value="ECO:0007669"/>
    <property type="project" value="TreeGrafter"/>
</dbReference>
<dbReference type="Pfam" id="PF00155">
    <property type="entry name" value="Aminotran_1_2"/>
    <property type="match status" value="1"/>
</dbReference>
<protein>
    <submittedName>
        <fullName evidence="4">1-aminocyclopropane-1-carboxylate synthase-like protein</fullName>
    </submittedName>
</protein>
<dbReference type="CDD" id="cd00609">
    <property type="entry name" value="AAT_like"/>
    <property type="match status" value="1"/>
</dbReference>
<accession>A0AAD9EB21</accession>
<dbReference type="Proteomes" id="UP001243330">
    <property type="component" value="Unassembled WGS sequence"/>
</dbReference>
<comment type="caution">
    <text evidence="4">The sequence shown here is derived from an EMBL/GenBank/DDBJ whole genome shotgun (WGS) entry which is preliminary data.</text>
</comment>
<dbReference type="InterPro" id="IPR050478">
    <property type="entry name" value="Ethylene_sulfur-biosynth"/>
</dbReference>
<dbReference type="GO" id="GO:0030170">
    <property type="term" value="F:pyridoxal phosphate binding"/>
    <property type="evidence" value="ECO:0007669"/>
    <property type="project" value="InterPro"/>
</dbReference>
<dbReference type="EMBL" id="JAQOWY010000815">
    <property type="protein sequence ID" value="KAK1838516.1"/>
    <property type="molecule type" value="Genomic_DNA"/>
</dbReference>
<dbReference type="PANTHER" id="PTHR43795">
    <property type="entry name" value="BIFUNCTIONAL ASPARTATE AMINOTRANSFERASE AND GLUTAMATE/ASPARTATE-PREPHENATE AMINOTRANSFERASE-RELATED"/>
    <property type="match status" value="1"/>
</dbReference>
<dbReference type="InterPro" id="IPR015421">
    <property type="entry name" value="PyrdxlP-dep_Trfase_major"/>
</dbReference>
<dbReference type="Gene3D" id="3.90.1150.10">
    <property type="entry name" value="Aspartate Aminotransferase, domain 1"/>
    <property type="match status" value="1"/>
</dbReference>
<dbReference type="Gene3D" id="3.40.640.10">
    <property type="entry name" value="Type I PLP-dependent aspartate aminotransferase-like (Major domain)"/>
    <property type="match status" value="1"/>
</dbReference>
<name>A0AAD9EB21_9PEZI</name>
<dbReference type="PRINTS" id="PR00753">
    <property type="entry name" value="ACCSYNTHASE"/>
</dbReference>
<sequence>MPCFPVIFGRRKVQSQASSQHKTLTYSKAVMSTSHALPPSRRGRRNVQPDLMIDLSRRVEQDQYHPSKNPKGIIDLGSAVNELMLEDIAIWTRWNLKKGELKDGLGYNDTQGSPELLKAAADFMNEHFNTRIPLTSDNILVANGATTLLDTLTYNIADEGDSILLPTPSYGMFAHDISTRNQVRLVEVPCDDIPDDRFTGQPTGNGDGARQCEIVARLEDAIERELSQGRKVAGVLLANPENPLGRCYSAHVLLQISQLCSKYKVHLVVDEIYAMTGDNFSSMLSLGLDTNFRNVHVLWGMSKDFGLGGLRIGFLATYNQEIHDTMRTLSMFGWVSSYSATIAAKLLSDKKYFRDHYTPTFNRRLKKRRILVEGELEKYDIPYMRADSGFFMFVDLSDWMDLLFAQHGKDDELELLEHLMENGVFLEPGKAFFARTPGWFRLSFGAEKHTVKTGLQRLFRCLRALDGKLDPLGVADLTPYLPPYRQMAHIVAV</sequence>
<proteinExistence type="inferred from homology"/>
<evidence type="ECO:0000259" key="3">
    <source>
        <dbReference type="Pfam" id="PF00155"/>
    </source>
</evidence>
<evidence type="ECO:0000256" key="1">
    <source>
        <dbReference type="ARBA" id="ARBA00007441"/>
    </source>
</evidence>
<organism evidence="4 5">
    <name type="scientific">Colletotrichum chrysophilum</name>
    <dbReference type="NCBI Taxonomy" id="1836956"/>
    <lineage>
        <taxon>Eukaryota</taxon>
        <taxon>Fungi</taxon>
        <taxon>Dikarya</taxon>
        <taxon>Ascomycota</taxon>
        <taxon>Pezizomycotina</taxon>
        <taxon>Sordariomycetes</taxon>
        <taxon>Hypocreomycetidae</taxon>
        <taxon>Glomerellales</taxon>
        <taxon>Glomerellaceae</taxon>
        <taxon>Colletotrichum</taxon>
        <taxon>Colletotrichum gloeosporioides species complex</taxon>
    </lineage>
</organism>
<dbReference type="InterPro" id="IPR004838">
    <property type="entry name" value="NHTrfase_class1_PyrdxlP-BS"/>
</dbReference>
<dbReference type="AlphaFoldDB" id="A0AAD9EB21"/>
<reference evidence="4" key="1">
    <citation type="submission" date="2023-01" db="EMBL/GenBank/DDBJ databases">
        <title>Colletotrichum chrysophilum M932 genome sequence.</title>
        <authorList>
            <person name="Baroncelli R."/>
        </authorList>
    </citation>
    <scope>NUCLEOTIDE SEQUENCE</scope>
    <source>
        <strain evidence="4">M932</strain>
    </source>
</reference>
<dbReference type="InterPro" id="IPR004839">
    <property type="entry name" value="Aminotransferase_I/II_large"/>
</dbReference>
<keyword evidence="2" id="KW-0663">Pyridoxal phosphate</keyword>
<evidence type="ECO:0000313" key="5">
    <source>
        <dbReference type="Proteomes" id="UP001243330"/>
    </source>
</evidence>
<feature type="domain" description="Aminotransferase class I/classII large" evidence="3">
    <location>
        <begin position="87"/>
        <end position="458"/>
    </location>
</feature>
<dbReference type="GO" id="GO:0008483">
    <property type="term" value="F:transaminase activity"/>
    <property type="evidence" value="ECO:0007669"/>
    <property type="project" value="TreeGrafter"/>
</dbReference>
<dbReference type="InterPro" id="IPR015424">
    <property type="entry name" value="PyrdxlP-dep_Trfase"/>
</dbReference>
<dbReference type="InterPro" id="IPR015422">
    <property type="entry name" value="PyrdxlP-dep_Trfase_small"/>
</dbReference>
<evidence type="ECO:0000313" key="4">
    <source>
        <dbReference type="EMBL" id="KAK1838516.1"/>
    </source>
</evidence>
<gene>
    <name evidence="4" type="ORF">CCHR01_18864</name>
</gene>
<keyword evidence="5" id="KW-1185">Reference proteome</keyword>